<evidence type="ECO:0000313" key="11">
    <source>
        <dbReference type="EMBL" id="SEO72626.1"/>
    </source>
</evidence>
<dbReference type="AlphaFoldDB" id="A0A1H8S258"/>
<dbReference type="InterPro" id="IPR017475">
    <property type="entry name" value="EPS_sugar_tfrase"/>
</dbReference>
<feature type="domain" description="Bacterial sugar transferase" evidence="10">
    <location>
        <begin position="294"/>
        <end position="486"/>
    </location>
</feature>
<dbReference type="STRING" id="112903.SAMN04490178_104163"/>
<evidence type="ECO:0000256" key="4">
    <source>
        <dbReference type="ARBA" id="ARBA00022475"/>
    </source>
</evidence>
<dbReference type="GO" id="GO:0005886">
    <property type="term" value="C:plasma membrane"/>
    <property type="evidence" value="ECO:0007669"/>
    <property type="project" value="UniProtKB-SubCell"/>
</dbReference>
<keyword evidence="5 11" id="KW-0808">Transferase</keyword>
<dbReference type="Proteomes" id="UP000198847">
    <property type="component" value="Unassembled WGS sequence"/>
</dbReference>
<feature type="transmembrane region" description="Helical" evidence="9">
    <location>
        <begin position="27"/>
        <end position="51"/>
    </location>
</feature>
<dbReference type="GO" id="GO:0000271">
    <property type="term" value="P:polysaccharide biosynthetic process"/>
    <property type="evidence" value="ECO:0007669"/>
    <property type="project" value="InterPro"/>
</dbReference>
<keyword evidence="12" id="KW-1185">Reference proteome</keyword>
<comment type="subcellular location">
    <subcellularLocation>
        <location evidence="2">Cell membrane</location>
    </subcellularLocation>
    <subcellularLocation>
        <location evidence="1">Membrane</location>
        <topology evidence="1">Multi-pass membrane protein</topology>
    </subcellularLocation>
</comment>
<feature type="transmembrane region" description="Helical" evidence="9">
    <location>
        <begin position="63"/>
        <end position="84"/>
    </location>
</feature>
<feature type="transmembrane region" description="Helical" evidence="9">
    <location>
        <begin position="295"/>
        <end position="322"/>
    </location>
</feature>
<protein>
    <submittedName>
        <fullName evidence="11">Undecaprenyl-phosphate galactose phosphotransferase</fullName>
    </submittedName>
</protein>
<sequence length="491" mass="56076">MDNQSYTTIRVNPSMMSSLSWDNLRSFFISVAFILMDYLAIVAAALTAFFIRAKLIPLLHDNLIVPDVFIYVIIPAAFMLFLHFDRKYINKLYFWQQAARLFKASLYAMLLTLVVLFFSGSVKEVSRIFTVLLWFFSFGYLAIGRYFFKKMVMNIGALQAPTILVGAGKTAELLLESFRKNGGSGYKIVGLIEDQPQKSCVAGRYPVLGTFAQAETIVQNAGVKHVLIAAPGLIREELLDLVYRLQPYVNHVTFVPDLLGVPVGSMELDTLFNEKTVLLRIKNNLSQIHNRALKLLFDCFCTIIGVALVAPLCFLIGVIIYLDSPGPVIFAHKRVGYKGKKFPCYKFRTMVNNSREVLEQYLRDNPAAREEWERDFKLKDDPRVTKIGRFLRKTSLDELPQFLNVLKGEMSLVGPRPIVDVEVERYGKYINDYYLVRPGITGIWQVSGRNDVGYSERVEMDSWYVRNWSLWLDIILLIKTVGIVLKRKGAY</sequence>
<dbReference type="InterPro" id="IPR003362">
    <property type="entry name" value="Bact_transf"/>
</dbReference>
<evidence type="ECO:0000256" key="7">
    <source>
        <dbReference type="ARBA" id="ARBA00022989"/>
    </source>
</evidence>
<gene>
    <name evidence="11" type="ORF">SAMN04490178_104163</name>
</gene>
<feature type="transmembrane region" description="Helical" evidence="9">
    <location>
        <begin position="104"/>
        <end position="122"/>
    </location>
</feature>
<feature type="transmembrane region" description="Helical" evidence="9">
    <location>
        <begin position="128"/>
        <end position="148"/>
    </location>
</feature>
<dbReference type="GO" id="GO:0016780">
    <property type="term" value="F:phosphotransferase activity, for other substituted phosphate groups"/>
    <property type="evidence" value="ECO:0007669"/>
    <property type="project" value="TreeGrafter"/>
</dbReference>
<keyword evidence="8 9" id="KW-0472">Membrane</keyword>
<comment type="similarity">
    <text evidence="3">Belongs to the bacterial sugar transferase family.</text>
</comment>
<dbReference type="NCBIfam" id="TIGR03022">
    <property type="entry name" value="WbaP_sugtrans"/>
    <property type="match status" value="1"/>
</dbReference>
<evidence type="ECO:0000256" key="2">
    <source>
        <dbReference type="ARBA" id="ARBA00004236"/>
    </source>
</evidence>
<dbReference type="Pfam" id="PF02397">
    <property type="entry name" value="Bac_transf"/>
    <property type="match status" value="1"/>
</dbReference>
<evidence type="ECO:0000256" key="1">
    <source>
        <dbReference type="ARBA" id="ARBA00004141"/>
    </source>
</evidence>
<keyword evidence="7 9" id="KW-1133">Transmembrane helix</keyword>
<evidence type="ECO:0000256" key="6">
    <source>
        <dbReference type="ARBA" id="ARBA00022692"/>
    </source>
</evidence>
<proteinExistence type="inferred from homology"/>
<dbReference type="PANTHER" id="PTHR30576">
    <property type="entry name" value="COLANIC BIOSYNTHESIS UDP-GLUCOSE LIPID CARRIER TRANSFERASE"/>
    <property type="match status" value="1"/>
</dbReference>
<dbReference type="RefSeq" id="WP_245732233.1">
    <property type="nucleotide sequence ID" value="NZ_FODY01000004.1"/>
</dbReference>
<evidence type="ECO:0000256" key="5">
    <source>
        <dbReference type="ARBA" id="ARBA00022679"/>
    </source>
</evidence>
<evidence type="ECO:0000256" key="3">
    <source>
        <dbReference type="ARBA" id="ARBA00006464"/>
    </source>
</evidence>
<evidence type="ECO:0000256" key="8">
    <source>
        <dbReference type="ARBA" id="ARBA00023136"/>
    </source>
</evidence>
<keyword evidence="6 9" id="KW-0812">Transmembrane</keyword>
<keyword evidence="4" id="KW-1003">Cell membrane</keyword>
<dbReference type="PANTHER" id="PTHR30576:SF4">
    <property type="entry name" value="UNDECAPRENYL-PHOSPHATE GALACTOSE PHOSPHOTRANSFERASE"/>
    <property type="match status" value="1"/>
</dbReference>
<evidence type="ECO:0000256" key="9">
    <source>
        <dbReference type="SAM" id="Phobius"/>
    </source>
</evidence>
<dbReference type="Gene3D" id="3.40.50.720">
    <property type="entry name" value="NAD(P)-binding Rossmann-like Domain"/>
    <property type="match status" value="1"/>
</dbReference>
<dbReference type="EMBL" id="FODY01000004">
    <property type="protein sequence ID" value="SEO72626.1"/>
    <property type="molecule type" value="Genomic_DNA"/>
</dbReference>
<evidence type="ECO:0000259" key="10">
    <source>
        <dbReference type="Pfam" id="PF02397"/>
    </source>
</evidence>
<dbReference type="NCBIfam" id="TIGR03025">
    <property type="entry name" value="EPS_sugtrans"/>
    <property type="match status" value="1"/>
</dbReference>
<organism evidence="11 12">
    <name type="scientific">Propionispora vibrioides</name>
    <dbReference type="NCBI Taxonomy" id="112903"/>
    <lineage>
        <taxon>Bacteria</taxon>
        <taxon>Bacillati</taxon>
        <taxon>Bacillota</taxon>
        <taxon>Negativicutes</taxon>
        <taxon>Selenomonadales</taxon>
        <taxon>Sporomusaceae</taxon>
        <taxon>Propionispora</taxon>
    </lineage>
</organism>
<name>A0A1H8S258_9FIRM</name>
<dbReference type="Pfam" id="PF13727">
    <property type="entry name" value="CoA_binding_3"/>
    <property type="match status" value="1"/>
</dbReference>
<reference evidence="11 12" key="1">
    <citation type="submission" date="2016-10" db="EMBL/GenBank/DDBJ databases">
        <authorList>
            <person name="de Groot N.N."/>
        </authorList>
    </citation>
    <scope>NUCLEOTIDE SEQUENCE [LARGE SCALE GENOMIC DNA]</scope>
    <source>
        <strain evidence="11 12">DSM 13305</strain>
    </source>
</reference>
<evidence type="ECO:0000313" key="12">
    <source>
        <dbReference type="Proteomes" id="UP000198847"/>
    </source>
</evidence>
<dbReference type="InterPro" id="IPR017472">
    <property type="entry name" value="Undecaprenyl-P_galact_Ptfrase"/>
</dbReference>
<accession>A0A1H8S258</accession>